<keyword evidence="1" id="KW-1133">Transmembrane helix</keyword>
<protein>
    <recommendedName>
        <fullName evidence="2">HTH cro/C1-type domain-containing protein</fullName>
    </recommendedName>
</protein>
<dbReference type="Pfam" id="PF01381">
    <property type="entry name" value="HTH_3"/>
    <property type="match status" value="1"/>
</dbReference>
<keyword evidence="1" id="KW-0472">Membrane</keyword>
<evidence type="ECO:0000256" key="1">
    <source>
        <dbReference type="SAM" id="Phobius"/>
    </source>
</evidence>
<comment type="caution">
    <text evidence="3">The sequence shown here is derived from an EMBL/GenBank/DDBJ whole genome shotgun (WGS) entry which is preliminary data.</text>
</comment>
<evidence type="ECO:0000259" key="2">
    <source>
        <dbReference type="PROSITE" id="PS50943"/>
    </source>
</evidence>
<sequence length="115" mass="12592">MDMKLDNAKIKQLRESKAWSQAHLAAVSGISLRTIQRIEKTGSASPESVKSLCATFGIQIKEIAIADNHQVERPSCHVKAGHEKQPNKVTTKVMNKKAMMASFVLAFAIAFLLTA</sequence>
<gene>
    <name evidence="3" type="ORF">PPEP_b1002</name>
</gene>
<dbReference type="CDD" id="cd00093">
    <property type="entry name" value="HTH_XRE"/>
    <property type="match status" value="1"/>
</dbReference>
<feature type="transmembrane region" description="Helical" evidence="1">
    <location>
        <begin position="98"/>
        <end position="114"/>
    </location>
</feature>
<dbReference type="AlphaFoldDB" id="A0A8I0MZS1"/>
<dbReference type="PROSITE" id="PS50943">
    <property type="entry name" value="HTH_CROC1"/>
    <property type="match status" value="1"/>
</dbReference>
<name>A0A8I0MZS1_9GAMM</name>
<dbReference type="Proteomes" id="UP000660708">
    <property type="component" value="Unassembled WGS sequence"/>
</dbReference>
<dbReference type="InterPro" id="IPR001387">
    <property type="entry name" value="Cro/C1-type_HTH"/>
</dbReference>
<dbReference type="RefSeq" id="WP_147390397.1">
    <property type="nucleotide sequence ID" value="NZ_AQHF01000034.1"/>
</dbReference>
<dbReference type="SUPFAM" id="SSF47413">
    <property type="entry name" value="lambda repressor-like DNA-binding domains"/>
    <property type="match status" value="1"/>
</dbReference>
<dbReference type="InterPro" id="IPR010982">
    <property type="entry name" value="Lambda_DNA-bd_dom_sf"/>
</dbReference>
<keyword evidence="1" id="KW-0812">Transmembrane</keyword>
<dbReference type="SMART" id="SM00530">
    <property type="entry name" value="HTH_XRE"/>
    <property type="match status" value="1"/>
</dbReference>
<dbReference type="EMBL" id="AQHF01000034">
    <property type="protein sequence ID" value="MBE0349089.1"/>
    <property type="molecule type" value="Genomic_DNA"/>
</dbReference>
<organism evidence="3 4">
    <name type="scientific">Pseudoalteromonas peptidolytica F12-50-A1</name>
    <dbReference type="NCBI Taxonomy" id="1315280"/>
    <lineage>
        <taxon>Bacteria</taxon>
        <taxon>Pseudomonadati</taxon>
        <taxon>Pseudomonadota</taxon>
        <taxon>Gammaproteobacteria</taxon>
        <taxon>Alteromonadales</taxon>
        <taxon>Pseudoalteromonadaceae</taxon>
        <taxon>Pseudoalteromonas</taxon>
    </lineage>
</organism>
<evidence type="ECO:0000313" key="4">
    <source>
        <dbReference type="Proteomes" id="UP000660708"/>
    </source>
</evidence>
<evidence type="ECO:0000313" key="3">
    <source>
        <dbReference type="EMBL" id="MBE0349089.1"/>
    </source>
</evidence>
<accession>A0A8I0MZS1</accession>
<dbReference type="Gene3D" id="1.10.260.40">
    <property type="entry name" value="lambda repressor-like DNA-binding domains"/>
    <property type="match status" value="1"/>
</dbReference>
<feature type="domain" description="HTH cro/C1-type" evidence="2">
    <location>
        <begin position="10"/>
        <end position="63"/>
    </location>
</feature>
<dbReference type="GO" id="GO:0003677">
    <property type="term" value="F:DNA binding"/>
    <property type="evidence" value="ECO:0007669"/>
    <property type="project" value="InterPro"/>
</dbReference>
<reference evidence="3 4" key="1">
    <citation type="submission" date="2015-06" db="EMBL/GenBank/DDBJ databases">
        <title>Genome sequence of Pseudoalteromonas peptidolytica.</title>
        <authorList>
            <person name="Xie B.-B."/>
            <person name="Rong J.-C."/>
            <person name="Qin Q.-L."/>
            <person name="Zhang Y.-Z."/>
        </authorList>
    </citation>
    <scope>NUCLEOTIDE SEQUENCE [LARGE SCALE GENOMIC DNA]</scope>
    <source>
        <strain evidence="3 4">F12-50-A1</strain>
    </source>
</reference>
<keyword evidence="4" id="KW-1185">Reference proteome</keyword>
<proteinExistence type="predicted"/>